<keyword evidence="1" id="KW-0805">Transcription regulation</keyword>
<accession>A0A1T5LRR4</accession>
<keyword evidence="2" id="KW-0238">DNA-binding</keyword>
<name>A0A1T5LRR4_9GAMM</name>
<evidence type="ECO:0000313" key="6">
    <source>
        <dbReference type="Proteomes" id="UP000190341"/>
    </source>
</evidence>
<dbReference type="AlphaFoldDB" id="A0A1T5LRR4"/>
<dbReference type="EMBL" id="FUZV01000002">
    <property type="protein sequence ID" value="SKC78228.1"/>
    <property type="molecule type" value="Genomic_DNA"/>
</dbReference>
<organism evidence="5 6">
    <name type="scientific">Pseudoxanthomonas indica</name>
    <dbReference type="NCBI Taxonomy" id="428993"/>
    <lineage>
        <taxon>Bacteria</taxon>
        <taxon>Pseudomonadati</taxon>
        <taxon>Pseudomonadota</taxon>
        <taxon>Gammaproteobacteria</taxon>
        <taxon>Lysobacterales</taxon>
        <taxon>Lysobacteraceae</taxon>
        <taxon>Pseudoxanthomonas</taxon>
    </lineage>
</organism>
<protein>
    <submittedName>
        <fullName evidence="5">Transcriptional regulator, HxlR family</fullName>
    </submittedName>
</protein>
<gene>
    <name evidence="5" type="ORF">SAMN06296058_2919</name>
</gene>
<dbReference type="Proteomes" id="UP000190341">
    <property type="component" value="Unassembled WGS sequence"/>
</dbReference>
<keyword evidence="3" id="KW-0804">Transcription</keyword>
<evidence type="ECO:0000259" key="4">
    <source>
        <dbReference type="PROSITE" id="PS51118"/>
    </source>
</evidence>
<dbReference type="InterPro" id="IPR036390">
    <property type="entry name" value="WH_DNA-bd_sf"/>
</dbReference>
<dbReference type="PANTHER" id="PTHR33204">
    <property type="entry name" value="TRANSCRIPTIONAL REGULATOR, MARR FAMILY"/>
    <property type="match status" value="1"/>
</dbReference>
<dbReference type="RefSeq" id="WP_079725221.1">
    <property type="nucleotide sequence ID" value="NZ_BMCL01000001.1"/>
</dbReference>
<proteinExistence type="predicted"/>
<dbReference type="GO" id="GO:0003677">
    <property type="term" value="F:DNA binding"/>
    <property type="evidence" value="ECO:0007669"/>
    <property type="project" value="UniProtKB-KW"/>
</dbReference>
<dbReference type="PANTHER" id="PTHR33204:SF39">
    <property type="entry name" value="TRANSCRIPTIONAL REGULATORY PROTEIN"/>
    <property type="match status" value="1"/>
</dbReference>
<dbReference type="PROSITE" id="PS51118">
    <property type="entry name" value="HTH_HXLR"/>
    <property type="match status" value="1"/>
</dbReference>
<evidence type="ECO:0000256" key="1">
    <source>
        <dbReference type="ARBA" id="ARBA00023015"/>
    </source>
</evidence>
<dbReference type="Gene3D" id="1.10.10.10">
    <property type="entry name" value="Winged helix-like DNA-binding domain superfamily/Winged helix DNA-binding domain"/>
    <property type="match status" value="1"/>
</dbReference>
<keyword evidence="6" id="KW-1185">Reference proteome</keyword>
<feature type="domain" description="HTH hxlR-type" evidence="4">
    <location>
        <begin position="24"/>
        <end position="122"/>
    </location>
</feature>
<evidence type="ECO:0000313" key="5">
    <source>
        <dbReference type="EMBL" id="SKC78228.1"/>
    </source>
</evidence>
<dbReference type="STRING" id="428993.SAMN06296058_2919"/>
<dbReference type="Pfam" id="PF01638">
    <property type="entry name" value="HxlR"/>
    <property type="match status" value="1"/>
</dbReference>
<evidence type="ECO:0000256" key="2">
    <source>
        <dbReference type="ARBA" id="ARBA00023125"/>
    </source>
</evidence>
<sequence length="134" mass="15114">MNAHTLLAARFAEWQQAEFDSNLCPVRDVLDQIGDKWTVLILLSLVGQPRRFSAIQRAVPDVSKRMLTQTLRNLERNGMIVREVYPTKPPSVEYTLAPLAEDLLEPLAGLLRWAEANHARIHAARRQFDTAAAA</sequence>
<evidence type="ECO:0000256" key="3">
    <source>
        <dbReference type="ARBA" id="ARBA00023163"/>
    </source>
</evidence>
<reference evidence="5 6" key="1">
    <citation type="submission" date="2017-02" db="EMBL/GenBank/DDBJ databases">
        <authorList>
            <person name="Peterson S.W."/>
        </authorList>
    </citation>
    <scope>NUCLEOTIDE SEQUENCE [LARGE SCALE GENOMIC DNA]</scope>
    <source>
        <strain evidence="5 6">P15</strain>
    </source>
</reference>
<dbReference type="InterPro" id="IPR036388">
    <property type="entry name" value="WH-like_DNA-bd_sf"/>
</dbReference>
<dbReference type="OrthoDB" id="9807069at2"/>
<dbReference type="SUPFAM" id="SSF46785">
    <property type="entry name" value="Winged helix' DNA-binding domain"/>
    <property type="match status" value="1"/>
</dbReference>
<dbReference type="InterPro" id="IPR002577">
    <property type="entry name" value="HTH_HxlR"/>
</dbReference>